<evidence type="ECO:0000256" key="2">
    <source>
        <dbReference type="ARBA" id="ARBA00022448"/>
    </source>
</evidence>
<dbReference type="NCBIfam" id="TIGR01068">
    <property type="entry name" value="thioredoxin"/>
    <property type="match status" value="1"/>
</dbReference>
<dbReference type="PRINTS" id="PR00421">
    <property type="entry name" value="THIOREDOXIN"/>
</dbReference>
<evidence type="ECO:0000256" key="1">
    <source>
        <dbReference type="ARBA" id="ARBA00008987"/>
    </source>
</evidence>
<proteinExistence type="inferred from homology"/>
<dbReference type="Proteomes" id="UP000228921">
    <property type="component" value="Unassembled WGS sequence"/>
</dbReference>
<dbReference type="InterPro" id="IPR005746">
    <property type="entry name" value="Thioredoxin"/>
</dbReference>
<evidence type="ECO:0000256" key="4">
    <source>
        <dbReference type="ARBA" id="ARBA00023157"/>
    </source>
</evidence>
<dbReference type="InterPro" id="IPR036249">
    <property type="entry name" value="Thioredoxin-like_sf"/>
</dbReference>
<sequence>MAIAKADTPLLVASSAELSDVLKSELPVLLLLWNGESLRADLKNELDNVARTQPILVVKADTSRAPELAARFDAGKHPLLLGIANGEVIVRRNRPWATDIGAIVEALKPYVPTQQKPATTPPSARVDTKPIKVTDQTFRKEVIESPLPVLVDFWAEWCGPCRQVAPILDKLAAEFAGKVRIAKVNVDENPGLAQAFNIMSIPTLMFVKGGKIVGQQAGALPEHILRDALNQLVALKIA</sequence>
<dbReference type="Gene3D" id="3.40.30.10">
    <property type="entry name" value="Glutaredoxin"/>
    <property type="match status" value="1"/>
</dbReference>
<evidence type="ECO:0000259" key="7">
    <source>
        <dbReference type="PROSITE" id="PS51352"/>
    </source>
</evidence>
<dbReference type="PANTHER" id="PTHR45663">
    <property type="entry name" value="GEO12009P1"/>
    <property type="match status" value="1"/>
</dbReference>
<evidence type="ECO:0000256" key="5">
    <source>
        <dbReference type="ARBA" id="ARBA00023284"/>
    </source>
</evidence>
<dbReference type="AlphaFoldDB" id="A0A2M8P0R2"/>
<feature type="domain" description="Thioredoxin" evidence="7">
    <location>
        <begin position="110"/>
        <end position="234"/>
    </location>
</feature>
<dbReference type="SUPFAM" id="SSF52833">
    <property type="entry name" value="Thioredoxin-like"/>
    <property type="match status" value="2"/>
</dbReference>
<dbReference type="EMBL" id="PGTK01000004">
    <property type="protein sequence ID" value="PJF31129.1"/>
    <property type="molecule type" value="Genomic_DNA"/>
</dbReference>
<dbReference type="InterPro" id="IPR013766">
    <property type="entry name" value="Thioredoxin_domain"/>
</dbReference>
<organism evidence="8 9">
    <name type="scientific">Candidatus Thermofonsia Clade 1 bacterium</name>
    <dbReference type="NCBI Taxonomy" id="2364210"/>
    <lineage>
        <taxon>Bacteria</taxon>
        <taxon>Bacillati</taxon>
        <taxon>Chloroflexota</taxon>
        <taxon>Candidatus Thermofontia</taxon>
        <taxon>Candidatus Thermofonsia Clade 1</taxon>
    </lineage>
</organism>
<dbReference type="Pfam" id="PF00085">
    <property type="entry name" value="Thioredoxin"/>
    <property type="match status" value="1"/>
</dbReference>
<reference evidence="8 9" key="1">
    <citation type="submission" date="2017-11" db="EMBL/GenBank/DDBJ databases">
        <title>Evolution of Phototrophy in the Chloroflexi Phylum Driven by Horizontal Gene Transfer.</title>
        <authorList>
            <person name="Ward L.M."/>
            <person name="Hemp J."/>
            <person name="Shih P.M."/>
            <person name="Mcglynn S.E."/>
            <person name="Fischer W."/>
        </authorList>
    </citation>
    <scope>NUCLEOTIDE SEQUENCE [LARGE SCALE GENOMIC DNA]</scope>
    <source>
        <strain evidence="8">CP2_2F</strain>
    </source>
</reference>
<dbReference type="PROSITE" id="PS00194">
    <property type="entry name" value="THIOREDOXIN_1"/>
    <property type="match status" value="1"/>
</dbReference>
<keyword evidence="3" id="KW-0249">Electron transport</keyword>
<evidence type="ECO:0000313" key="9">
    <source>
        <dbReference type="Proteomes" id="UP000228921"/>
    </source>
</evidence>
<evidence type="ECO:0000256" key="3">
    <source>
        <dbReference type="ARBA" id="ARBA00022982"/>
    </source>
</evidence>
<dbReference type="GO" id="GO:0015035">
    <property type="term" value="F:protein-disulfide reductase activity"/>
    <property type="evidence" value="ECO:0007669"/>
    <property type="project" value="UniProtKB-UniRule"/>
</dbReference>
<keyword evidence="4" id="KW-1015">Disulfide bond</keyword>
<dbReference type="CDD" id="cd02947">
    <property type="entry name" value="TRX_family"/>
    <property type="match status" value="1"/>
</dbReference>
<dbReference type="FunFam" id="3.40.30.10:FF:000001">
    <property type="entry name" value="Thioredoxin"/>
    <property type="match status" value="1"/>
</dbReference>
<keyword evidence="2" id="KW-0813">Transport</keyword>
<name>A0A2M8P0R2_9CHLR</name>
<dbReference type="PANTHER" id="PTHR45663:SF11">
    <property type="entry name" value="GEO12009P1"/>
    <property type="match status" value="1"/>
</dbReference>
<evidence type="ECO:0000313" key="8">
    <source>
        <dbReference type="EMBL" id="PJF31129.1"/>
    </source>
</evidence>
<dbReference type="InterPro" id="IPR017937">
    <property type="entry name" value="Thioredoxin_CS"/>
</dbReference>
<accession>A0A2M8P0R2</accession>
<protein>
    <recommendedName>
        <fullName evidence="6">Thioredoxin</fullName>
    </recommendedName>
</protein>
<keyword evidence="5" id="KW-0676">Redox-active center</keyword>
<dbReference type="GO" id="GO:0005737">
    <property type="term" value="C:cytoplasm"/>
    <property type="evidence" value="ECO:0007669"/>
    <property type="project" value="TreeGrafter"/>
</dbReference>
<comment type="caution">
    <text evidence="8">The sequence shown here is derived from an EMBL/GenBank/DDBJ whole genome shotgun (WGS) entry which is preliminary data.</text>
</comment>
<dbReference type="PROSITE" id="PS51352">
    <property type="entry name" value="THIOREDOXIN_2"/>
    <property type="match status" value="1"/>
</dbReference>
<comment type="similarity">
    <text evidence="1">Belongs to the thioredoxin family.</text>
</comment>
<evidence type="ECO:0000256" key="6">
    <source>
        <dbReference type="NCBIfam" id="TIGR01068"/>
    </source>
</evidence>
<gene>
    <name evidence="8" type="primary">trxA</name>
    <name evidence="8" type="ORF">CUN51_04470</name>
</gene>